<feature type="compositionally biased region" description="Low complexity" evidence="13">
    <location>
        <begin position="41"/>
        <end position="53"/>
    </location>
</feature>
<accession>A0A1W5D6I0</accession>
<dbReference type="Proteomes" id="UP000324767">
    <property type="component" value="Unassembled WGS sequence"/>
</dbReference>
<dbReference type="EMBL" id="FWEW01002512">
    <property type="protein sequence ID" value="SLM38509.1"/>
    <property type="molecule type" value="Genomic_DNA"/>
</dbReference>
<keyword evidence="18" id="KW-1185">Reference proteome</keyword>
<dbReference type="EC" id="2.3.1.97" evidence="5 11"/>
<evidence type="ECO:0000313" key="17">
    <source>
        <dbReference type="EMBL" id="SLM38509.1"/>
    </source>
</evidence>
<dbReference type="PANTHER" id="PTHR11377:SF5">
    <property type="entry name" value="GLYCYLPEPTIDE N-TETRADECANOYLTRANSFERASE"/>
    <property type="match status" value="1"/>
</dbReference>
<organism evidence="17 18">
    <name type="scientific">Lasallia pustulata</name>
    <dbReference type="NCBI Taxonomy" id="136370"/>
    <lineage>
        <taxon>Eukaryota</taxon>
        <taxon>Fungi</taxon>
        <taxon>Dikarya</taxon>
        <taxon>Ascomycota</taxon>
        <taxon>Pezizomycotina</taxon>
        <taxon>Lecanoromycetes</taxon>
        <taxon>OSLEUM clade</taxon>
        <taxon>Umbilicariomycetidae</taxon>
        <taxon>Umbilicariales</taxon>
        <taxon>Umbilicariaceae</taxon>
        <taxon>Lasallia</taxon>
    </lineage>
</organism>
<dbReference type="AlphaFoldDB" id="A0A1W5D6I0"/>
<protein>
    <recommendedName>
        <fullName evidence="6 11">Glycylpeptide N-tetradecanoyltransferase</fullName>
        <ecNumber evidence="5 11">2.3.1.97</ecNumber>
    </recommendedName>
</protein>
<feature type="compositionally biased region" description="Basic and acidic residues" evidence="13">
    <location>
        <begin position="1"/>
        <end position="26"/>
    </location>
</feature>
<dbReference type="Pfam" id="PF01233">
    <property type="entry name" value="NMT"/>
    <property type="match status" value="1"/>
</dbReference>
<feature type="domain" description="Glycylpeptide N-tetradecanoyltransferase C-terminal" evidence="15">
    <location>
        <begin position="340"/>
        <end position="555"/>
    </location>
</feature>
<comment type="subunit">
    <text evidence="4">Monomer.</text>
</comment>
<name>A0A1W5D6I0_9LECA</name>
<dbReference type="Proteomes" id="UP000192927">
    <property type="component" value="Unassembled WGS sequence"/>
</dbReference>
<dbReference type="Pfam" id="PF02799">
    <property type="entry name" value="NMT_C"/>
    <property type="match status" value="1"/>
</dbReference>
<comment type="similarity">
    <text evidence="3 12">Belongs to the NMT family.</text>
</comment>
<evidence type="ECO:0000256" key="2">
    <source>
        <dbReference type="ARBA" id="ARBA00004496"/>
    </source>
</evidence>
<dbReference type="FunFam" id="3.40.630.30:FF:000056">
    <property type="entry name" value="Glycylpeptide N-tetradecanoyltransferase"/>
    <property type="match status" value="1"/>
</dbReference>
<reference evidence="17" key="2">
    <citation type="submission" date="2017-03" db="EMBL/GenBank/DDBJ databases">
        <authorList>
            <person name="Afonso C.L."/>
            <person name="Miller P.J."/>
            <person name="Scott M.A."/>
            <person name="Spackman E."/>
            <person name="Goraichik I."/>
            <person name="Dimitrov K.M."/>
            <person name="Suarez D.L."/>
            <person name="Swayne D.E."/>
        </authorList>
    </citation>
    <scope>NUCLEOTIDE SEQUENCE [LARGE SCALE GENOMIC DNA]</scope>
</reference>
<evidence type="ECO:0000256" key="8">
    <source>
        <dbReference type="ARBA" id="ARBA00022679"/>
    </source>
</evidence>
<evidence type="ECO:0000256" key="9">
    <source>
        <dbReference type="ARBA" id="ARBA00023315"/>
    </source>
</evidence>
<reference evidence="18" key="1">
    <citation type="submission" date="2017-03" db="EMBL/GenBank/DDBJ databases">
        <authorList>
            <person name="Sharma R."/>
            <person name="Thines M."/>
        </authorList>
    </citation>
    <scope>NUCLEOTIDE SEQUENCE [LARGE SCALE GENOMIC DNA]</scope>
</reference>
<evidence type="ECO:0000256" key="4">
    <source>
        <dbReference type="ARBA" id="ARBA00011245"/>
    </source>
</evidence>
<keyword evidence="9 11" id="KW-0012">Acyltransferase</keyword>
<dbReference type="EMBL" id="VXIT01000009">
    <property type="protein sequence ID" value="KAA6410490.1"/>
    <property type="molecule type" value="Genomic_DNA"/>
</dbReference>
<dbReference type="FunFam" id="3.40.630.30:FF:000042">
    <property type="entry name" value="Glycylpeptide N-tetradecanoyltransferase"/>
    <property type="match status" value="1"/>
</dbReference>
<feature type="compositionally biased region" description="Basic residues" evidence="13">
    <location>
        <begin position="54"/>
        <end position="68"/>
    </location>
</feature>
<evidence type="ECO:0000256" key="7">
    <source>
        <dbReference type="ARBA" id="ARBA00022490"/>
    </source>
</evidence>
<gene>
    <name evidence="16" type="ORF">FRX48_05912</name>
</gene>
<dbReference type="GO" id="GO:0005737">
    <property type="term" value="C:cytoplasm"/>
    <property type="evidence" value="ECO:0007669"/>
    <property type="project" value="UniProtKB-SubCell"/>
</dbReference>
<evidence type="ECO:0000256" key="12">
    <source>
        <dbReference type="RuleBase" id="RU004178"/>
    </source>
</evidence>
<dbReference type="PANTHER" id="PTHR11377">
    <property type="entry name" value="N-MYRISTOYL TRANSFERASE"/>
    <property type="match status" value="1"/>
</dbReference>
<evidence type="ECO:0000256" key="11">
    <source>
        <dbReference type="RuleBase" id="RU000586"/>
    </source>
</evidence>
<evidence type="ECO:0000256" key="3">
    <source>
        <dbReference type="ARBA" id="ARBA00009469"/>
    </source>
</evidence>
<dbReference type="GO" id="GO:0004379">
    <property type="term" value="F:glycylpeptide N-tetradecanoyltransferase activity"/>
    <property type="evidence" value="ECO:0007669"/>
    <property type="project" value="UniProtKB-EC"/>
</dbReference>
<reference evidence="16 19" key="3">
    <citation type="submission" date="2019-09" db="EMBL/GenBank/DDBJ databases">
        <title>The hologenome of the rock-dwelling lichen Lasallia pustulata.</title>
        <authorList>
            <person name="Greshake Tzovaras B."/>
            <person name="Segers F."/>
            <person name="Bicker A."/>
            <person name="Dal Grande F."/>
            <person name="Otte J."/>
            <person name="Hankeln T."/>
            <person name="Schmitt I."/>
            <person name="Ebersberger I."/>
        </authorList>
    </citation>
    <scope>NUCLEOTIDE SEQUENCE [LARGE SCALE GENOMIC DNA]</scope>
    <source>
        <strain evidence="16">A1-1</strain>
    </source>
</reference>
<evidence type="ECO:0000256" key="13">
    <source>
        <dbReference type="SAM" id="MobiDB-lite"/>
    </source>
</evidence>
<dbReference type="InterPro" id="IPR000903">
    <property type="entry name" value="NMT"/>
</dbReference>
<evidence type="ECO:0000256" key="6">
    <source>
        <dbReference type="ARBA" id="ARBA00022240"/>
    </source>
</evidence>
<evidence type="ECO:0000313" key="16">
    <source>
        <dbReference type="EMBL" id="KAA6410490.1"/>
    </source>
</evidence>
<proteinExistence type="inferred from homology"/>
<evidence type="ECO:0000259" key="15">
    <source>
        <dbReference type="Pfam" id="PF02799"/>
    </source>
</evidence>
<dbReference type="InterPro" id="IPR022678">
    <property type="entry name" value="NMT_CS"/>
</dbReference>
<comment type="catalytic activity">
    <reaction evidence="10 11">
        <text>N-terminal glycyl-[protein] + tetradecanoyl-CoA = N-tetradecanoylglycyl-[protein] + CoA + H(+)</text>
        <dbReference type="Rhea" id="RHEA:15521"/>
        <dbReference type="Rhea" id="RHEA-COMP:12666"/>
        <dbReference type="Rhea" id="RHEA-COMP:12667"/>
        <dbReference type="ChEBI" id="CHEBI:15378"/>
        <dbReference type="ChEBI" id="CHEBI:57287"/>
        <dbReference type="ChEBI" id="CHEBI:57385"/>
        <dbReference type="ChEBI" id="CHEBI:64723"/>
        <dbReference type="ChEBI" id="CHEBI:133050"/>
        <dbReference type="EC" id="2.3.1.97"/>
    </reaction>
</comment>
<dbReference type="PROSITE" id="PS00975">
    <property type="entry name" value="NMT_1"/>
    <property type="match status" value="1"/>
</dbReference>
<keyword evidence="8 11" id="KW-0808">Transferase</keyword>
<feature type="region of interest" description="Disordered" evidence="13">
    <location>
        <begin position="1"/>
        <end position="92"/>
    </location>
</feature>
<dbReference type="InterPro" id="IPR022676">
    <property type="entry name" value="NMT_N"/>
</dbReference>
<keyword evidence="7" id="KW-0963">Cytoplasm</keyword>
<evidence type="ECO:0000313" key="18">
    <source>
        <dbReference type="Proteomes" id="UP000192927"/>
    </source>
</evidence>
<dbReference type="InterPro" id="IPR022677">
    <property type="entry name" value="NMT_C"/>
</dbReference>
<evidence type="ECO:0000259" key="14">
    <source>
        <dbReference type="Pfam" id="PF01233"/>
    </source>
</evidence>
<evidence type="ECO:0000256" key="10">
    <source>
        <dbReference type="ARBA" id="ARBA00048276"/>
    </source>
</evidence>
<evidence type="ECO:0000256" key="1">
    <source>
        <dbReference type="ARBA" id="ARBA00003900"/>
    </source>
</evidence>
<feature type="domain" description="Glycylpeptide N-tetradecanoyltransferase N-terminal" evidence="14">
    <location>
        <begin position="172"/>
        <end position="326"/>
    </location>
</feature>
<dbReference type="OrthoDB" id="60315at2759"/>
<comment type="subcellular location">
    <subcellularLocation>
        <location evidence="2">Cytoplasm</location>
    </subcellularLocation>
</comment>
<evidence type="ECO:0000313" key="19">
    <source>
        <dbReference type="Proteomes" id="UP000324767"/>
    </source>
</evidence>
<feature type="compositionally biased region" description="Polar residues" evidence="13">
    <location>
        <begin position="83"/>
        <end position="92"/>
    </location>
</feature>
<dbReference type="InterPro" id="IPR016181">
    <property type="entry name" value="Acyl_CoA_acyltransferase"/>
</dbReference>
<sequence>MSEESKVADSKLDQEAVKEVLEEQSHDATVNNDSGDEEPQDTTSTDAVAASSTAKKKKSKKAKIKKIFGAKGKEDGATEAAEGSSNPASKLTPSMVEQLLKLNPSLKTEIADMDGEKAAETLKKLDVADLLTGMSVSGKNQKDMASYKFWQTQPVPRFDEAQVEEEGPIKVIDPERVPKEPRPLYEGFEWVTMDLTDEKELEEVYELLSGHYVEDGESMFRFNYSISFLNWALKSPGWRKEWHVGVRATKSRKLVAFISGVPVALRVRSKVLNSTEINFLCVHKKLRSKRLAPVLIEEITRRCYLLGIFQAIYTAGIVLPKPVSSCRYFHRSLDWLKLYEVGFASLPTNSTKARQITKFHLPGNTATPGLRPMQSKDVEGVEDLMNRYLKRFDMAPEYTKEEMEHWLVHDEKTAVEQVIWTYVVEDPKSHKITDFFSFYCLESSVIGNQKYDHLRAAYLFYYATETAFEENEKGLKERLNELAKDALVLAKRFNFDVFNALTLLDNPLFLENLKFAPGDGQLHFYLYNYRAPPIAGGVNSKNTVDEKRRGGVGIVML</sequence>
<evidence type="ECO:0000256" key="5">
    <source>
        <dbReference type="ARBA" id="ARBA00012923"/>
    </source>
</evidence>
<dbReference type="Gene3D" id="3.40.630.30">
    <property type="match status" value="2"/>
</dbReference>
<comment type="function">
    <text evidence="1 11">Adds a myristoyl group to the N-terminal glycine residue of certain cellular proteins.</text>
</comment>
<dbReference type="SUPFAM" id="SSF55729">
    <property type="entry name" value="Acyl-CoA N-acyltransferases (Nat)"/>
    <property type="match status" value="2"/>
</dbReference>